<feature type="domain" description="HD/PDEase" evidence="1">
    <location>
        <begin position="26"/>
        <end position="140"/>
    </location>
</feature>
<dbReference type="KEGG" id="sage:EN72_05245"/>
<dbReference type="RefSeq" id="WP_000180007.1">
    <property type="nucleotide sequence ID" value="NZ_BCNI01000035.1"/>
</dbReference>
<dbReference type="PANTHER" id="PTHR33594:SF1">
    <property type="entry name" value="HD_PDEASE DOMAIN-CONTAINING PROTEIN"/>
    <property type="match status" value="1"/>
</dbReference>
<reference evidence="3 7" key="2">
    <citation type="journal article" date="2018" name="Emerg. Microbes Infect.">
        <title>Phenotypic and molecular analysis of nontypeable Group B streptococci: identification of cps2a and hybrid cps2a/cps5 Group B streptococcal capsule gene clusters.</title>
        <authorList>
            <person name="Alhhazmi A."/>
            <person name="Tyrrell G.J."/>
        </authorList>
    </citation>
    <scope>NUCLEOTIDE SEQUENCE [LARGE SCALE GENOMIC DNA]</scope>
    <source>
        <strain evidence="3 7">PLGBS17</strain>
    </source>
</reference>
<dbReference type="InterPro" id="IPR003607">
    <property type="entry name" value="HD/PDEase_dom"/>
</dbReference>
<evidence type="ECO:0000313" key="4">
    <source>
        <dbReference type="EMBL" id="SUN29378.1"/>
    </source>
</evidence>
<dbReference type="Gene3D" id="1.10.472.50">
    <property type="entry name" value="HD-domain/PDEase-like"/>
    <property type="match status" value="1"/>
</dbReference>
<reference evidence="2 5" key="1">
    <citation type="journal article" date="2016" name="Sci. Rep.">
        <title>Serotype IV Streptococcus agalactiae ST-452 has arisen from large genomic recombination events between CC23 and the hypervirulent CC17 lineages.</title>
        <authorList>
            <person name="Campisi E."/>
            <person name="Rinaudo C.D."/>
            <person name="Donati C."/>
            <person name="Barucco M."/>
            <person name="Torricelli G."/>
            <person name="Edwards M.S."/>
            <person name="Baker C.J."/>
            <person name="Margarit I."/>
            <person name="Rosini R."/>
        </authorList>
    </citation>
    <scope>NUCLEOTIDE SEQUENCE [LARGE SCALE GENOMIC DNA]</scope>
    <source>
        <strain evidence="2 5">CZ-PW-140</strain>
    </source>
</reference>
<proteinExistence type="predicted"/>
<evidence type="ECO:0000313" key="3">
    <source>
        <dbReference type="EMBL" id="RDY81459.1"/>
    </source>
</evidence>
<protein>
    <submittedName>
        <fullName evidence="4">HD domain protein</fullName>
    </submittedName>
    <submittedName>
        <fullName evidence="3">HD domain-containing protein</fullName>
    </submittedName>
    <submittedName>
        <fullName evidence="2">Phosphohydrolase</fullName>
    </submittedName>
</protein>
<dbReference type="AlphaFoldDB" id="A0A0E1EHE3"/>
<organism evidence="3 7">
    <name type="scientific">Streptococcus agalactiae</name>
    <dbReference type="NCBI Taxonomy" id="1311"/>
    <lineage>
        <taxon>Bacteria</taxon>
        <taxon>Bacillati</taxon>
        <taxon>Bacillota</taxon>
        <taxon>Bacilli</taxon>
        <taxon>Lactobacillales</taxon>
        <taxon>Streptococcaceae</taxon>
        <taxon>Streptococcus</taxon>
    </lineage>
</organism>
<dbReference type="EMBL" id="MAWT01000010">
    <property type="protein sequence ID" value="OCM72206.1"/>
    <property type="molecule type" value="Genomic_DNA"/>
</dbReference>
<keyword evidence="2" id="KW-0378">Hydrolase</keyword>
<accession>A0A0E1EHE3</accession>
<name>A0A0E1EHE3_STRAG</name>
<dbReference type="GO" id="GO:0016787">
    <property type="term" value="F:hydrolase activity"/>
    <property type="evidence" value="ECO:0007669"/>
    <property type="project" value="UniProtKB-KW"/>
</dbReference>
<dbReference type="Proteomes" id="UP000093122">
    <property type="component" value="Unassembled WGS sequence"/>
</dbReference>
<dbReference type="Proteomes" id="UP000255140">
    <property type="component" value="Unassembled WGS sequence"/>
</dbReference>
<dbReference type="Pfam" id="PF01966">
    <property type="entry name" value="HD"/>
    <property type="match status" value="1"/>
</dbReference>
<evidence type="ECO:0000313" key="7">
    <source>
        <dbReference type="Proteomes" id="UP000256718"/>
    </source>
</evidence>
<reference evidence="4 6" key="3">
    <citation type="submission" date="2018-06" db="EMBL/GenBank/DDBJ databases">
        <authorList>
            <consortium name="Pathogen Informatics"/>
            <person name="Doyle S."/>
        </authorList>
    </citation>
    <scope>NUCLEOTIDE SEQUENCE [LARGE SCALE GENOMIC DNA]</scope>
    <source>
        <strain evidence="4 6">NCTC9828</strain>
    </source>
</reference>
<evidence type="ECO:0000313" key="5">
    <source>
        <dbReference type="Proteomes" id="UP000093122"/>
    </source>
</evidence>
<evidence type="ECO:0000313" key="6">
    <source>
        <dbReference type="Proteomes" id="UP000255140"/>
    </source>
</evidence>
<evidence type="ECO:0000259" key="1">
    <source>
        <dbReference type="SMART" id="SM00471"/>
    </source>
</evidence>
<dbReference type="SMART" id="SM00471">
    <property type="entry name" value="HDc"/>
    <property type="match status" value="1"/>
</dbReference>
<dbReference type="EMBL" id="UHEW01000005">
    <property type="protein sequence ID" value="SUN29378.1"/>
    <property type="molecule type" value="Genomic_DNA"/>
</dbReference>
<evidence type="ECO:0000313" key="2">
    <source>
        <dbReference type="EMBL" id="OCM72206.1"/>
    </source>
</evidence>
<sequence>MTMVKREDVILNATENMVHHKLKNDPSGHDWFHIVRVRNLAVELAHKEGANTFICQMAALLHDIIDDKICQDSKQASYELTQWLYSQDLAIAEVEHILDILENISFKAGTGLTMKTLEGQIVQDADRLDAMGAIGIARTMAYSGSKGRLIHDPNLKPRENLTLEEYRNGQDTAIMHFYEKLLKLKDLMNTKQGKMLAQKRHDFLELYLAEFYAEWNGKR</sequence>
<gene>
    <name evidence="4" type="primary">yedJ</name>
    <name evidence="2" type="ORF">AX245_09035</name>
    <name evidence="3" type="ORF">C4618_06215</name>
    <name evidence="4" type="ORF">NCTC9828_01658</name>
</gene>
<dbReference type="CDD" id="cd00077">
    <property type="entry name" value="HDc"/>
    <property type="match status" value="1"/>
</dbReference>
<dbReference type="PANTHER" id="PTHR33594">
    <property type="entry name" value="SUPERFAMILY HYDROLASE, PUTATIVE (AFU_ORTHOLOGUE AFUA_1G03035)-RELATED"/>
    <property type="match status" value="1"/>
</dbReference>
<comment type="caution">
    <text evidence="3">The sequence shown here is derived from an EMBL/GenBank/DDBJ whole genome shotgun (WGS) entry which is preliminary data.</text>
</comment>
<dbReference type="EMBL" id="QHGZ01000154">
    <property type="protein sequence ID" value="RDY81459.1"/>
    <property type="molecule type" value="Genomic_DNA"/>
</dbReference>
<dbReference type="Gene3D" id="1.20.58.1910">
    <property type="match status" value="1"/>
</dbReference>
<dbReference type="SUPFAM" id="SSF109604">
    <property type="entry name" value="HD-domain/PDEase-like"/>
    <property type="match status" value="1"/>
</dbReference>
<dbReference type="InterPro" id="IPR006674">
    <property type="entry name" value="HD_domain"/>
</dbReference>
<dbReference type="Proteomes" id="UP000256718">
    <property type="component" value="Unassembled WGS sequence"/>
</dbReference>